<dbReference type="AlphaFoldDB" id="A0ABD0RTR1"/>
<protein>
    <recommendedName>
        <fullName evidence="8">Tyrosine-protein phosphatase domain-containing protein</fullName>
    </recommendedName>
</protein>
<feature type="active site" description="Phosphocysteine intermediate" evidence="6">
    <location>
        <position position="340"/>
    </location>
</feature>
<evidence type="ECO:0000259" key="8">
    <source>
        <dbReference type="PROSITE" id="PS50054"/>
    </source>
</evidence>
<feature type="compositionally biased region" description="Basic and acidic residues" evidence="7">
    <location>
        <begin position="157"/>
        <end position="171"/>
    </location>
</feature>
<proteinExistence type="predicted"/>
<feature type="non-terminal residue" evidence="9">
    <location>
        <position position="406"/>
    </location>
</feature>
<feature type="domain" description="Tyrosine-protein phosphatase" evidence="8">
    <location>
        <begin position="256"/>
        <end position="395"/>
    </location>
</feature>
<evidence type="ECO:0000256" key="3">
    <source>
        <dbReference type="ARBA" id="ARBA00022801"/>
    </source>
</evidence>
<dbReference type="PRINTS" id="PR01908">
    <property type="entry name" value="ADSPHPHTASE"/>
</dbReference>
<dbReference type="InterPro" id="IPR000340">
    <property type="entry name" value="Dual-sp_phosphatase_cat-dom"/>
</dbReference>
<evidence type="ECO:0000256" key="5">
    <source>
        <dbReference type="ARBA" id="ARBA00045755"/>
    </source>
</evidence>
<accession>A0ABD0RTR1</accession>
<feature type="region of interest" description="Disordered" evidence="7">
    <location>
        <begin position="148"/>
        <end position="171"/>
    </location>
</feature>
<comment type="function">
    <text evidence="5">Dual specificity phosphatase able to dephosphorylate phosphotyrosine, phosphoserine and phosphothreonine residues within the same substrate, with a preference for phosphotyrosine as a substrate. Involved in the modulation of AMPK and MAPK1/2 signaling pathways.</text>
</comment>
<comment type="caution">
    <text evidence="9">The sequence shown here is derived from an EMBL/GenBank/DDBJ whole genome shotgun (WGS) entry which is preliminary data.</text>
</comment>
<dbReference type="SUPFAM" id="SSF52799">
    <property type="entry name" value="(Phosphotyrosine protein) phosphatases II"/>
    <property type="match status" value="1"/>
</dbReference>
<feature type="region of interest" description="Disordered" evidence="7">
    <location>
        <begin position="1"/>
        <end position="35"/>
    </location>
</feature>
<dbReference type="SMART" id="SM00195">
    <property type="entry name" value="DSPc"/>
    <property type="match status" value="1"/>
</dbReference>
<keyword evidence="3" id="KW-0378">Hydrolase</keyword>
<evidence type="ECO:0000256" key="4">
    <source>
        <dbReference type="ARBA" id="ARBA00022912"/>
    </source>
</evidence>
<dbReference type="Proteomes" id="UP001529510">
    <property type="component" value="Unassembled WGS sequence"/>
</dbReference>
<gene>
    <name evidence="9" type="ORF">M9458_005102</name>
</gene>
<dbReference type="InterPro" id="IPR020405">
    <property type="entry name" value="Atypical_DUSP_subfamA"/>
</dbReference>
<dbReference type="Gene3D" id="3.90.190.10">
    <property type="entry name" value="Protein tyrosine phosphatase superfamily"/>
    <property type="match status" value="1"/>
</dbReference>
<dbReference type="PROSITE" id="PS50054">
    <property type="entry name" value="TYR_PHOSPHATASE_DUAL"/>
    <property type="match status" value="1"/>
</dbReference>
<keyword evidence="2" id="KW-0963">Cytoplasm</keyword>
<dbReference type="EMBL" id="JAMKFB020000002">
    <property type="protein sequence ID" value="KAL0201915.1"/>
    <property type="molecule type" value="Genomic_DNA"/>
</dbReference>
<dbReference type="GO" id="GO:0005737">
    <property type="term" value="C:cytoplasm"/>
    <property type="evidence" value="ECO:0007669"/>
    <property type="project" value="UniProtKB-SubCell"/>
</dbReference>
<sequence length="406" mass="46726">FQRKTPKPVGQPEVDLPDPEESCFPDPVAPEPEPEMDLVGIEQPCIPEPEGNLVASPEPELDLVESEESCVSQTGKEMQIENSKEMKIQKIPGFIVTKRTEYTTMRTVKKIPLLGVSAWLETDLNIPKSEEDLMASFELDWDLFDSVELHSPGPSDPEPHPEENLDDPPEREWGVVDSVELYRTTWTNKLEIEEDMVDSEELYFLGRSESEPRPEWDPDVPDPVTSKLLKLENYIPENVFQLEDRLKRCTLRRPGHVSRVWPRIYIGDEEIATDRDELSDMCITHILNAAAPKKSLKYFLGKTSAEDKEGTVNTGNYFKRAAKFIKRALKRRKNQVLICCKQGDDHSATLVLAYLMIYYDMTLEEAIDHVITFRRIRPSRDFLEKLMLLNVELVEQRKLKLQDLKA</sequence>
<evidence type="ECO:0000256" key="7">
    <source>
        <dbReference type="SAM" id="MobiDB-lite"/>
    </source>
</evidence>
<dbReference type="InterPro" id="IPR020422">
    <property type="entry name" value="TYR_PHOSPHATASE_DUAL_dom"/>
</dbReference>
<name>A0ABD0RTR1_CIRMR</name>
<evidence type="ECO:0000313" key="10">
    <source>
        <dbReference type="Proteomes" id="UP001529510"/>
    </source>
</evidence>
<dbReference type="InterPro" id="IPR029021">
    <property type="entry name" value="Prot-tyrosine_phosphatase-like"/>
</dbReference>
<reference evidence="9 10" key="1">
    <citation type="submission" date="2024-05" db="EMBL/GenBank/DDBJ databases">
        <title>Genome sequencing and assembly of Indian major carp, Cirrhinus mrigala (Hamilton, 1822).</title>
        <authorList>
            <person name="Mohindra V."/>
            <person name="Chowdhury L.M."/>
            <person name="Lal K."/>
            <person name="Jena J.K."/>
        </authorList>
    </citation>
    <scope>NUCLEOTIDE SEQUENCE [LARGE SCALE GENOMIC DNA]</scope>
    <source>
        <strain evidence="9">CM1030</strain>
        <tissue evidence="9">Blood</tissue>
    </source>
</reference>
<evidence type="ECO:0000256" key="6">
    <source>
        <dbReference type="PIRSR" id="PIRSR620405-1"/>
    </source>
</evidence>
<evidence type="ECO:0000256" key="1">
    <source>
        <dbReference type="ARBA" id="ARBA00004496"/>
    </source>
</evidence>
<evidence type="ECO:0000256" key="2">
    <source>
        <dbReference type="ARBA" id="ARBA00022490"/>
    </source>
</evidence>
<organism evidence="9 10">
    <name type="scientific">Cirrhinus mrigala</name>
    <name type="common">Mrigala</name>
    <dbReference type="NCBI Taxonomy" id="683832"/>
    <lineage>
        <taxon>Eukaryota</taxon>
        <taxon>Metazoa</taxon>
        <taxon>Chordata</taxon>
        <taxon>Craniata</taxon>
        <taxon>Vertebrata</taxon>
        <taxon>Euteleostomi</taxon>
        <taxon>Actinopterygii</taxon>
        <taxon>Neopterygii</taxon>
        <taxon>Teleostei</taxon>
        <taxon>Ostariophysi</taxon>
        <taxon>Cypriniformes</taxon>
        <taxon>Cyprinidae</taxon>
        <taxon>Labeoninae</taxon>
        <taxon>Labeonini</taxon>
        <taxon>Cirrhinus</taxon>
    </lineage>
</organism>
<comment type="subcellular location">
    <subcellularLocation>
        <location evidence="1">Cytoplasm</location>
    </subcellularLocation>
</comment>
<evidence type="ECO:0000313" key="9">
    <source>
        <dbReference type="EMBL" id="KAL0201915.1"/>
    </source>
</evidence>
<dbReference type="Pfam" id="PF00782">
    <property type="entry name" value="DSPc"/>
    <property type="match status" value="1"/>
</dbReference>
<dbReference type="GO" id="GO:0004721">
    <property type="term" value="F:phosphoprotein phosphatase activity"/>
    <property type="evidence" value="ECO:0007669"/>
    <property type="project" value="UniProtKB-KW"/>
</dbReference>
<keyword evidence="10" id="KW-1185">Reference proteome</keyword>
<dbReference type="PANTHER" id="PTHR45682:SF6">
    <property type="entry name" value="DUAL SPECIFICITY PHOSPHATASE 29"/>
    <property type="match status" value="1"/>
</dbReference>
<feature type="non-terminal residue" evidence="9">
    <location>
        <position position="1"/>
    </location>
</feature>
<dbReference type="PANTHER" id="PTHR45682">
    <property type="entry name" value="AGAP008228-PA"/>
    <property type="match status" value="1"/>
</dbReference>
<keyword evidence="4" id="KW-0904">Protein phosphatase</keyword>